<evidence type="ECO:0000259" key="4">
    <source>
        <dbReference type="SMART" id="SM00226"/>
    </source>
</evidence>
<dbReference type="PRINTS" id="PR00719">
    <property type="entry name" value="LMWPTPASE"/>
</dbReference>
<organism evidence="5 6">
    <name type="scientific">Ornithinimicrobium cryptoxanthini</name>
    <dbReference type="NCBI Taxonomy" id="2934161"/>
    <lineage>
        <taxon>Bacteria</taxon>
        <taxon>Bacillati</taxon>
        <taxon>Actinomycetota</taxon>
        <taxon>Actinomycetes</taxon>
        <taxon>Micrococcales</taxon>
        <taxon>Ornithinimicrobiaceae</taxon>
        <taxon>Ornithinimicrobium</taxon>
    </lineage>
</organism>
<protein>
    <submittedName>
        <fullName evidence="5">Low molecular weight phosphatase family protein</fullName>
    </submittedName>
</protein>
<reference evidence="5" key="1">
    <citation type="submission" date="2022-06" db="EMBL/GenBank/DDBJ databases">
        <title>Ornithinimicrobium JY.X270.</title>
        <authorList>
            <person name="Huang Y."/>
        </authorList>
    </citation>
    <scope>NUCLEOTIDE SEQUENCE</scope>
    <source>
        <strain evidence="5">JY.X270</strain>
    </source>
</reference>
<feature type="domain" description="Phosphotyrosine protein phosphatase I" evidence="4">
    <location>
        <begin position="18"/>
        <end position="200"/>
    </location>
</feature>
<evidence type="ECO:0000313" key="5">
    <source>
        <dbReference type="EMBL" id="USQ75724.1"/>
    </source>
</evidence>
<dbReference type="PANTHER" id="PTHR11717">
    <property type="entry name" value="LOW MOLECULAR WEIGHT PROTEIN TYROSINE PHOSPHATASE"/>
    <property type="match status" value="1"/>
</dbReference>
<dbReference type="InterPro" id="IPR050438">
    <property type="entry name" value="LMW_PTPase"/>
</dbReference>
<keyword evidence="3" id="KW-0904">Protein phosphatase</keyword>
<dbReference type="SMART" id="SM00226">
    <property type="entry name" value="LMWPc"/>
    <property type="match status" value="1"/>
</dbReference>
<keyword evidence="6" id="KW-1185">Reference proteome</keyword>
<evidence type="ECO:0000313" key="6">
    <source>
        <dbReference type="Proteomes" id="UP001056535"/>
    </source>
</evidence>
<dbReference type="Gene3D" id="3.40.50.2300">
    <property type="match status" value="1"/>
</dbReference>
<gene>
    <name evidence="5" type="ORF">NF557_14085</name>
</gene>
<proteinExistence type="inferred from homology"/>
<accession>A0ABY4YGJ0</accession>
<dbReference type="EMBL" id="CP099490">
    <property type="protein sequence ID" value="USQ75724.1"/>
    <property type="molecule type" value="Genomic_DNA"/>
</dbReference>
<evidence type="ECO:0000256" key="3">
    <source>
        <dbReference type="ARBA" id="ARBA00022912"/>
    </source>
</evidence>
<dbReference type="InterPro" id="IPR023485">
    <property type="entry name" value="Ptyr_pPase"/>
</dbReference>
<dbReference type="InterPro" id="IPR017867">
    <property type="entry name" value="Tyr_phospatase_low_mol_wt"/>
</dbReference>
<evidence type="ECO:0000256" key="2">
    <source>
        <dbReference type="ARBA" id="ARBA00022801"/>
    </source>
</evidence>
<dbReference type="Pfam" id="PF01451">
    <property type="entry name" value="LMWPc"/>
    <property type="match status" value="1"/>
</dbReference>
<dbReference type="SUPFAM" id="SSF52788">
    <property type="entry name" value="Phosphotyrosine protein phosphatases I"/>
    <property type="match status" value="1"/>
</dbReference>
<name>A0ABY4YGJ0_9MICO</name>
<comment type="similarity">
    <text evidence="1">Belongs to the low molecular weight phosphotyrosine protein phosphatase family.</text>
</comment>
<sequence>MVRGQAGQESSAEPARPGRLLTVCTGNICRSPLLERLLQRELDGAWGTGTHEVTSAGTHALVDYPMDEQAAAVLRRWGGTPHGFVARRLVPPFVAQADLVLTATKDHRAMVVRLHPQAVRYALTFREFAALAEGLPDEELPGRELPPAERLRALATLLTGRRGRVPVSELDIADPFRRPDEVYQQMEEQVRAAWPSAVRALT</sequence>
<dbReference type="InterPro" id="IPR036196">
    <property type="entry name" value="Ptyr_pPase_sf"/>
</dbReference>
<keyword evidence="2" id="KW-0378">Hydrolase</keyword>
<evidence type="ECO:0000256" key="1">
    <source>
        <dbReference type="ARBA" id="ARBA00011063"/>
    </source>
</evidence>
<dbReference type="Proteomes" id="UP001056535">
    <property type="component" value="Chromosome"/>
</dbReference>
<dbReference type="PANTHER" id="PTHR11717:SF31">
    <property type="entry name" value="LOW MOLECULAR WEIGHT PROTEIN-TYROSINE-PHOSPHATASE ETP-RELATED"/>
    <property type="match status" value="1"/>
</dbReference>
<dbReference type="RefSeq" id="WP_252620163.1">
    <property type="nucleotide sequence ID" value="NZ_CP099490.1"/>
</dbReference>